<dbReference type="EMBL" id="FRBC01000003">
    <property type="protein sequence ID" value="SHK39226.1"/>
    <property type="molecule type" value="Genomic_DNA"/>
</dbReference>
<dbReference type="InterPro" id="IPR033479">
    <property type="entry name" value="dCache_1"/>
</dbReference>
<keyword evidence="2" id="KW-1003">Cell membrane</keyword>
<evidence type="ECO:0000256" key="2">
    <source>
        <dbReference type="ARBA" id="ARBA00022475"/>
    </source>
</evidence>
<protein>
    <submittedName>
        <fullName evidence="9">Diguanylate cyclase (GGDEF) domain-containing protein</fullName>
    </submittedName>
</protein>
<dbReference type="Gene3D" id="3.30.450.20">
    <property type="entry name" value="PAS domain"/>
    <property type="match status" value="1"/>
</dbReference>
<dbReference type="PANTHER" id="PTHR46663">
    <property type="entry name" value="DIGUANYLATE CYCLASE DGCT-RELATED"/>
    <property type="match status" value="1"/>
</dbReference>
<feature type="domain" description="HAMP" evidence="7">
    <location>
        <begin position="302"/>
        <end position="358"/>
    </location>
</feature>
<name>A0A1M6S3H6_SELRU</name>
<dbReference type="Gene3D" id="6.10.340.10">
    <property type="match status" value="1"/>
</dbReference>
<dbReference type="InterPro" id="IPR000160">
    <property type="entry name" value="GGDEF_dom"/>
</dbReference>
<dbReference type="PROSITE" id="PS50885">
    <property type="entry name" value="HAMP"/>
    <property type="match status" value="1"/>
</dbReference>
<dbReference type="SMART" id="SM00267">
    <property type="entry name" value="GGDEF"/>
    <property type="match status" value="1"/>
</dbReference>
<evidence type="ECO:0000259" key="8">
    <source>
        <dbReference type="PROSITE" id="PS50887"/>
    </source>
</evidence>
<dbReference type="Pfam" id="PF00990">
    <property type="entry name" value="GGDEF"/>
    <property type="match status" value="1"/>
</dbReference>
<gene>
    <name evidence="9" type="ORF">SAMN05216582_10390</name>
</gene>
<accession>A0A1M6S3H6</accession>
<dbReference type="RefSeq" id="WP_073088218.1">
    <property type="nucleotide sequence ID" value="NZ_FRBC01000003.1"/>
</dbReference>
<evidence type="ECO:0000256" key="3">
    <source>
        <dbReference type="ARBA" id="ARBA00022692"/>
    </source>
</evidence>
<dbReference type="InterPro" id="IPR043128">
    <property type="entry name" value="Rev_trsase/Diguanyl_cyclase"/>
</dbReference>
<dbReference type="InterPro" id="IPR052163">
    <property type="entry name" value="DGC-Regulatory_Protein"/>
</dbReference>
<dbReference type="SUPFAM" id="SSF103190">
    <property type="entry name" value="Sensory domain-like"/>
    <property type="match status" value="1"/>
</dbReference>
<dbReference type="CDD" id="cd06225">
    <property type="entry name" value="HAMP"/>
    <property type="match status" value="1"/>
</dbReference>
<dbReference type="GO" id="GO:0007165">
    <property type="term" value="P:signal transduction"/>
    <property type="evidence" value="ECO:0007669"/>
    <property type="project" value="InterPro"/>
</dbReference>
<dbReference type="Pfam" id="PF00672">
    <property type="entry name" value="HAMP"/>
    <property type="match status" value="1"/>
</dbReference>
<dbReference type="InterPro" id="IPR029151">
    <property type="entry name" value="Sensor-like_sf"/>
</dbReference>
<keyword evidence="5 6" id="KW-0472">Membrane</keyword>
<evidence type="ECO:0000256" key="5">
    <source>
        <dbReference type="ARBA" id="ARBA00023136"/>
    </source>
</evidence>
<feature type="domain" description="GGDEF" evidence="8">
    <location>
        <begin position="389"/>
        <end position="521"/>
    </location>
</feature>
<evidence type="ECO:0000313" key="9">
    <source>
        <dbReference type="EMBL" id="SHK39226.1"/>
    </source>
</evidence>
<feature type="transmembrane region" description="Helical" evidence="6">
    <location>
        <begin position="12"/>
        <end position="31"/>
    </location>
</feature>
<keyword evidence="4 6" id="KW-1133">Transmembrane helix</keyword>
<keyword evidence="3 6" id="KW-0812">Transmembrane</keyword>
<comment type="subcellular location">
    <subcellularLocation>
        <location evidence="1">Cell membrane</location>
        <topology evidence="1">Multi-pass membrane protein</topology>
    </subcellularLocation>
</comment>
<dbReference type="PANTHER" id="PTHR46663:SF2">
    <property type="entry name" value="GGDEF DOMAIN-CONTAINING PROTEIN"/>
    <property type="match status" value="1"/>
</dbReference>
<dbReference type="InterPro" id="IPR029787">
    <property type="entry name" value="Nucleotide_cyclase"/>
</dbReference>
<proteinExistence type="predicted"/>
<dbReference type="SUPFAM" id="SSF55073">
    <property type="entry name" value="Nucleotide cyclase"/>
    <property type="match status" value="1"/>
</dbReference>
<reference evidence="9 10" key="1">
    <citation type="submission" date="2016-11" db="EMBL/GenBank/DDBJ databases">
        <authorList>
            <person name="Jaros S."/>
            <person name="Januszkiewicz K."/>
            <person name="Wedrychowicz H."/>
        </authorList>
    </citation>
    <scope>NUCLEOTIDE SEQUENCE [LARGE SCALE GENOMIC DNA]</scope>
    <source>
        <strain evidence="9 10">HD4</strain>
    </source>
</reference>
<dbReference type="Pfam" id="PF02743">
    <property type="entry name" value="dCache_1"/>
    <property type="match status" value="1"/>
</dbReference>
<dbReference type="InterPro" id="IPR003660">
    <property type="entry name" value="HAMP_dom"/>
</dbReference>
<feature type="transmembrane region" description="Helical" evidence="6">
    <location>
        <begin position="279"/>
        <end position="301"/>
    </location>
</feature>
<dbReference type="Gene3D" id="3.30.70.270">
    <property type="match status" value="1"/>
</dbReference>
<evidence type="ECO:0000256" key="1">
    <source>
        <dbReference type="ARBA" id="ARBA00004651"/>
    </source>
</evidence>
<dbReference type="OrthoDB" id="1672031at2"/>
<dbReference type="CDD" id="cd12914">
    <property type="entry name" value="PDC1_DGC_like"/>
    <property type="match status" value="1"/>
</dbReference>
<dbReference type="PROSITE" id="PS50887">
    <property type="entry name" value="GGDEF"/>
    <property type="match status" value="1"/>
</dbReference>
<evidence type="ECO:0000259" key="7">
    <source>
        <dbReference type="PROSITE" id="PS50885"/>
    </source>
</evidence>
<evidence type="ECO:0000256" key="6">
    <source>
        <dbReference type="SAM" id="Phobius"/>
    </source>
</evidence>
<dbReference type="AlphaFoldDB" id="A0A1M6S3H6"/>
<dbReference type="CDD" id="cd01949">
    <property type="entry name" value="GGDEF"/>
    <property type="match status" value="1"/>
</dbReference>
<evidence type="ECO:0000313" key="10">
    <source>
        <dbReference type="Proteomes" id="UP000184263"/>
    </source>
</evidence>
<dbReference type="GO" id="GO:0005886">
    <property type="term" value="C:plasma membrane"/>
    <property type="evidence" value="ECO:0007669"/>
    <property type="project" value="UniProtKB-SubCell"/>
</dbReference>
<dbReference type="Proteomes" id="UP000184263">
    <property type="component" value="Unassembled WGS sequence"/>
</dbReference>
<evidence type="ECO:0000256" key="4">
    <source>
        <dbReference type="ARBA" id="ARBA00022989"/>
    </source>
</evidence>
<sequence>MNRKSIHKKLLLLLIMMGMLPLLSVLVYGGLRVTENMEDHAQETGWMNNNIISEHLTNLLQNNFYALHTLASTPTIRNYLKNPNPADEELIKQMLRNNDELFHDKNLTAVTDAKGLQLIRSDNTPRVNISQRRHFQEAISGKAFVSDMMISMSTGKMIVVLSVPIFDEKKQPIGALQRNFSLDSFDQFVKSQSENEISSIVMDRENKIIAHSSNNINAGDDVDDYKQFVRLMTEDSGMTRTELHGKEHIITYTHHPLTGWFIVTAQPCSVIYQQINREIALAGSMGILLLIIVSLIANTIASRLTTPIRKICQVITNIVKGKDDNIQLDILSEDEIGEMAMAINEIRAMRHNLKQSAEIDTLTGLNSRAAVEAECRKRLQEYEESLTPGMLAIFLIDLDNFKKASKDEGHQYGDRILQKFAQGLKELFRAYDCVGHLDGDEFVVIIDHQSDLEIIKRKASEINQMSRSIILQGDNINLTTSIGIAIAPQNGKTYNHLFHAADLALFAAKERGRNCFVIAGEDEGEFDNLKK</sequence>
<organism evidence="9 10">
    <name type="scientific">Selenomonas ruminantium</name>
    <dbReference type="NCBI Taxonomy" id="971"/>
    <lineage>
        <taxon>Bacteria</taxon>
        <taxon>Bacillati</taxon>
        <taxon>Bacillota</taxon>
        <taxon>Negativicutes</taxon>
        <taxon>Selenomonadales</taxon>
        <taxon>Selenomonadaceae</taxon>
        <taxon>Selenomonas</taxon>
    </lineage>
</organism>
<dbReference type="NCBIfam" id="TIGR00254">
    <property type="entry name" value="GGDEF"/>
    <property type="match status" value="1"/>
</dbReference>